<feature type="region of interest" description="Disordered" evidence="11">
    <location>
        <begin position="292"/>
        <end position="348"/>
    </location>
</feature>
<dbReference type="Gene3D" id="3.90.215.10">
    <property type="entry name" value="Gamma Fibrinogen, chain A, domain 1"/>
    <property type="match status" value="1"/>
</dbReference>
<evidence type="ECO:0000256" key="2">
    <source>
        <dbReference type="ARBA" id="ARBA00022525"/>
    </source>
</evidence>
<dbReference type="GO" id="GO:0072377">
    <property type="term" value="P:blood coagulation, common pathway"/>
    <property type="evidence" value="ECO:0007669"/>
    <property type="project" value="TreeGrafter"/>
</dbReference>
<dbReference type="GO" id="GO:0034116">
    <property type="term" value="P:positive regulation of heterotypic cell-cell adhesion"/>
    <property type="evidence" value="ECO:0007669"/>
    <property type="project" value="TreeGrafter"/>
</dbReference>
<evidence type="ECO:0000313" key="15">
    <source>
        <dbReference type="Proteomes" id="UP000250572"/>
    </source>
</evidence>
<dbReference type="GO" id="GO:0005102">
    <property type="term" value="F:signaling receptor binding"/>
    <property type="evidence" value="ECO:0007669"/>
    <property type="project" value="InterPro"/>
</dbReference>
<feature type="compositionally biased region" description="Low complexity" evidence="11">
    <location>
        <begin position="409"/>
        <end position="426"/>
    </location>
</feature>
<keyword evidence="15" id="KW-1185">Reference proteome</keyword>
<dbReference type="SMART" id="SM01212">
    <property type="entry name" value="Fib_alpha"/>
    <property type="match status" value="2"/>
</dbReference>
<dbReference type="CDD" id="cd00087">
    <property type="entry name" value="FReD"/>
    <property type="match status" value="1"/>
</dbReference>
<sequence length="1001" mass="110671">MFLVSQRFNKQNQQDSKDPTAGLQEHSGSSERKNDRRMKKLSLLLCLVSVAVTQATLLDPRGARPVEPATKDEKCATQREWPACSDDDWYSKCPSGCRIQGLMDKKDHELLKKIAKIRSLLDQHKARHRSVDLVSKQTYDILTEKLTLSSGNDNMYYNLAQTLRQRITEMKVRIDRQQKALAALKSRVKDQVVEMQRLEVDIDMKLRSCKGSCGAHTVYQVDRDSYVTLNKQVNQLDAQVAQSVETVGTLYVMKSRPLQNVIVDSRFKSKDAAAQRREDLFSQVNTVQFILEEEGSSSSPATVSKVPGTSHSTSPPSLSSSSGSSSKSITELSGRGDSTGHLGQPSVSLSTKTISCTKTIRRTVVHTKDGPVERVEEVGGGPECDGMGGFTKGGMGSLFPTLTGSSSSSSFSSSSSSSSSSSFHSGGSKGSILADSKSGLNPFEADFGAFMTDNTEDDVPDFHARSVKSTVVDRQAGFVGTDCVDSYQKHLKGEANGLFRIKPAGSAAAVEVYCQQEGIMGGWLLVQQRESGSVSFNRTWAEYRDGFGSVDALGKGEFWLGNQNLHLLTNQGETMLKVELEDWEGGVATAEYTVRVGTEDDGFPLQASGYTGDAGDALASHSGVKFSTFDKDNDGSGENCAEAYGGGWWYNSCQAANLNGIYHKGTYDPETNTPYKTANGVVWPTFKPATYSLKAARMFKQQKQDGRRSASGTKMNRMQRCSTGSHLSLCSDDDWVSKCPSGCRLQGLMSEMESDVEQKLQMFCQKSSVYETAMEKSMTEMTHIYNSNRRVMVNRYISELKFVESADKLAENLRELRQRSRFLAQKIKELRGHVGKQVEELHRTEVDVDMKLRTCQGSCRSALPFSVNHHDYQTLQTDLKQKTQPATPPQNIPRVTLQPANVGPPPPAEYRKIPTVQKELLMQFEDIEQNCIVLVDQSDEVNPLRAAVSCLCCMFPPLLHDYLEAKKGLIFMLMAFSEYQLPFQFIHTTPSSVPCFVIFDV</sequence>
<evidence type="ECO:0000256" key="12">
    <source>
        <dbReference type="SAM" id="Phobius"/>
    </source>
</evidence>
<dbReference type="STRING" id="33528.ENSGAFP00000030050"/>
<dbReference type="PANTHER" id="PTHR47221:SF6">
    <property type="entry name" value="FIBRINOGEN ALPHA CHAIN"/>
    <property type="match status" value="1"/>
</dbReference>
<dbReference type="PANTHER" id="PTHR47221">
    <property type="entry name" value="FIBRINOGEN ALPHA CHAIN"/>
    <property type="match status" value="1"/>
</dbReference>
<dbReference type="GO" id="GO:0070527">
    <property type="term" value="P:platelet aggregation"/>
    <property type="evidence" value="ECO:0007669"/>
    <property type="project" value="TreeGrafter"/>
</dbReference>
<dbReference type="EMBL" id="NHOQ01000945">
    <property type="protein sequence ID" value="PWA28134.1"/>
    <property type="molecule type" value="Genomic_DNA"/>
</dbReference>
<protein>
    <recommendedName>
        <fullName evidence="13">Fibrinogen C-terminal domain-containing protein</fullName>
    </recommendedName>
</protein>
<evidence type="ECO:0000256" key="3">
    <source>
        <dbReference type="ARBA" id="ARBA00022696"/>
    </source>
</evidence>
<evidence type="ECO:0000256" key="10">
    <source>
        <dbReference type="SAM" id="Coils"/>
    </source>
</evidence>
<dbReference type="GO" id="GO:0051258">
    <property type="term" value="P:protein polymerization"/>
    <property type="evidence" value="ECO:0007669"/>
    <property type="project" value="InterPro"/>
</dbReference>
<comment type="caution">
    <text evidence="14">The sequence shown here is derived from an EMBL/GenBank/DDBJ whole genome shotgun (WGS) entry which is preliminary data.</text>
</comment>
<dbReference type="AlphaFoldDB" id="A0A315VX45"/>
<comment type="subcellular location">
    <subcellularLocation>
        <location evidence="1">Secreted</location>
    </subcellularLocation>
</comment>
<keyword evidence="2" id="KW-0964">Secreted</keyword>
<evidence type="ECO:0000256" key="1">
    <source>
        <dbReference type="ARBA" id="ARBA00004613"/>
    </source>
</evidence>
<evidence type="ECO:0000256" key="11">
    <source>
        <dbReference type="SAM" id="MobiDB-lite"/>
    </source>
</evidence>
<dbReference type="GO" id="GO:0005201">
    <property type="term" value="F:extracellular matrix structural constituent"/>
    <property type="evidence" value="ECO:0007669"/>
    <property type="project" value="TreeGrafter"/>
</dbReference>
<feature type="coiled-coil region" evidence="10">
    <location>
        <begin position="160"/>
        <end position="201"/>
    </location>
</feature>
<proteinExistence type="predicted"/>
<evidence type="ECO:0000256" key="8">
    <source>
        <dbReference type="ARBA" id="ARBA00023180"/>
    </source>
</evidence>
<dbReference type="SMART" id="SM00186">
    <property type="entry name" value="FBG"/>
    <property type="match status" value="1"/>
</dbReference>
<dbReference type="GO" id="GO:0042730">
    <property type="term" value="P:fibrinolysis"/>
    <property type="evidence" value="ECO:0007669"/>
    <property type="project" value="TreeGrafter"/>
</dbReference>
<evidence type="ECO:0000256" key="6">
    <source>
        <dbReference type="ARBA" id="ARBA00023084"/>
    </source>
</evidence>
<accession>A0A315VX45</accession>
<keyword evidence="6" id="KW-0094">Blood coagulation</keyword>
<organism evidence="14 15">
    <name type="scientific">Gambusia affinis</name>
    <name type="common">Western mosquitofish</name>
    <name type="synonym">Heterandria affinis</name>
    <dbReference type="NCBI Taxonomy" id="33528"/>
    <lineage>
        <taxon>Eukaryota</taxon>
        <taxon>Metazoa</taxon>
        <taxon>Chordata</taxon>
        <taxon>Craniata</taxon>
        <taxon>Vertebrata</taxon>
        <taxon>Euteleostomi</taxon>
        <taxon>Actinopterygii</taxon>
        <taxon>Neopterygii</taxon>
        <taxon>Teleostei</taxon>
        <taxon>Neoteleostei</taxon>
        <taxon>Acanthomorphata</taxon>
        <taxon>Ovalentaria</taxon>
        <taxon>Atherinomorphae</taxon>
        <taxon>Cyprinodontiformes</taxon>
        <taxon>Poeciliidae</taxon>
        <taxon>Poeciliinae</taxon>
        <taxon>Gambusia</taxon>
    </lineage>
</organism>
<dbReference type="Pfam" id="PF08702">
    <property type="entry name" value="Fib_alpha"/>
    <property type="match status" value="2"/>
</dbReference>
<dbReference type="Pfam" id="PF00147">
    <property type="entry name" value="Fibrinogen_C"/>
    <property type="match status" value="1"/>
</dbReference>
<keyword evidence="12" id="KW-1133">Transmembrane helix</keyword>
<dbReference type="InterPro" id="IPR020837">
    <property type="entry name" value="Fibrinogen_CS"/>
</dbReference>
<evidence type="ECO:0000259" key="13">
    <source>
        <dbReference type="PROSITE" id="PS51406"/>
    </source>
</evidence>
<dbReference type="GO" id="GO:0005577">
    <property type="term" value="C:fibrinogen complex"/>
    <property type="evidence" value="ECO:0007669"/>
    <property type="project" value="InterPro"/>
</dbReference>
<dbReference type="PROSITE" id="PS00514">
    <property type="entry name" value="FIBRINOGEN_C_1"/>
    <property type="match status" value="1"/>
</dbReference>
<dbReference type="InterPro" id="IPR014716">
    <property type="entry name" value="Fibrinogen_a/b/g_C_1"/>
</dbReference>
<gene>
    <name evidence="14" type="ORF">CCH79_00018275</name>
</gene>
<feature type="coiled-coil region" evidence="10">
    <location>
        <begin position="806"/>
        <end position="833"/>
    </location>
</feature>
<reference evidence="14 15" key="1">
    <citation type="journal article" date="2018" name="G3 (Bethesda)">
        <title>A High-Quality Reference Genome for the Invasive Mosquitofish Gambusia affinis Using a Chicago Library.</title>
        <authorList>
            <person name="Hoffberg S.L."/>
            <person name="Troendle N.J."/>
            <person name="Glenn T.C."/>
            <person name="Mahmud O."/>
            <person name="Louha S."/>
            <person name="Chalopin D."/>
            <person name="Bennetzen J.L."/>
            <person name="Mauricio R."/>
        </authorList>
    </citation>
    <scope>NUCLEOTIDE SEQUENCE [LARGE SCALE GENOMIC DNA]</scope>
    <source>
        <strain evidence="14">NE01/NJP1002.9</strain>
        <tissue evidence="14">Muscle</tissue>
    </source>
</reference>
<keyword evidence="5 10" id="KW-0175">Coiled coil</keyword>
<dbReference type="SUPFAM" id="SSF56496">
    <property type="entry name" value="Fibrinogen C-terminal domain-like"/>
    <property type="match status" value="1"/>
</dbReference>
<dbReference type="InterPro" id="IPR036056">
    <property type="entry name" value="Fibrinogen-like_C"/>
</dbReference>
<name>A0A315VX45_GAMAF</name>
<keyword evidence="7" id="KW-1015">Disulfide bond</keyword>
<evidence type="ECO:0000256" key="5">
    <source>
        <dbReference type="ARBA" id="ARBA00023054"/>
    </source>
</evidence>
<dbReference type="Proteomes" id="UP000250572">
    <property type="component" value="Unassembled WGS sequence"/>
</dbReference>
<feature type="region of interest" description="Disordered" evidence="11">
    <location>
        <begin position="883"/>
        <end position="907"/>
    </location>
</feature>
<feature type="domain" description="Fibrinogen C-terminal" evidence="13">
    <location>
        <begin position="474"/>
        <end position="704"/>
    </location>
</feature>
<keyword evidence="4" id="KW-0732">Signal</keyword>
<evidence type="ECO:0000256" key="4">
    <source>
        <dbReference type="ARBA" id="ARBA00022729"/>
    </source>
</evidence>
<dbReference type="Gene3D" id="1.20.5.50">
    <property type="match status" value="2"/>
</dbReference>
<evidence type="ECO:0000256" key="9">
    <source>
        <dbReference type="ARBA" id="ARBA00025974"/>
    </source>
</evidence>
<keyword evidence="8" id="KW-0325">Glycoprotein</keyword>
<dbReference type="InterPro" id="IPR012290">
    <property type="entry name" value="Fibrinogen_a/b/g_coil_dom"/>
</dbReference>
<dbReference type="InterPro" id="IPR037579">
    <property type="entry name" value="FIB_ANG-like"/>
</dbReference>
<feature type="transmembrane region" description="Helical" evidence="12">
    <location>
        <begin position="41"/>
        <end position="58"/>
    </location>
</feature>
<dbReference type="SUPFAM" id="SSF58010">
    <property type="entry name" value="Fibrinogen coiled-coil and central regions"/>
    <property type="match status" value="2"/>
</dbReference>
<feature type="compositionally biased region" description="Polar residues" evidence="11">
    <location>
        <begin position="1"/>
        <end position="14"/>
    </location>
</feature>
<dbReference type="PROSITE" id="PS51406">
    <property type="entry name" value="FIBRINOGEN_C_2"/>
    <property type="match status" value="1"/>
</dbReference>
<comment type="subunit">
    <text evidence="9">Heterohexamer; disulfide linked. Contains 2 sets of 3 non-identical chains (alpha, beta and gamma). The 2 heterotrimers are in head to head conformation with the N-termini in a small central domain.</text>
</comment>
<keyword evidence="12" id="KW-0472">Membrane</keyword>
<dbReference type="GO" id="GO:0030674">
    <property type="term" value="F:protein-macromolecule adaptor activity"/>
    <property type="evidence" value="ECO:0007669"/>
    <property type="project" value="TreeGrafter"/>
</dbReference>
<keyword evidence="12" id="KW-0812">Transmembrane</keyword>
<evidence type="ECO:0000313" key="14">
    <source>
        <dbReference type="EMBL" id="PWA28134.1"/>
    </source>
</evidence>
<feature type="compositionally biased region" description="Low complexity" evidence="11">
    <location>
        <begin position="307"/>
        <end position="333"/>
    </location>
</feature>
<evidence type="ECO:0000256" key="7">
    <source>
        <dbReference type="ARBA" id="ARBA00023157"/>
    </source>
</evidence>
<feature type="region of interest" description="Disordered" evidence="11">
    <location>
        <begin position="409"/>
        <end position="428"/>
    </location>
</feature>
<feature type="region of interest" description="Disordered" evidence="11">
    <location>
        <begin position="1"/>
        <end position="36"/>
    </location>
</feature>
<dbReference type="InterPro" id="IPR002181">
    <property type="entry name" value="Fibrinogen_a/b/g_C_dom"/>
</dbReference>
<keyword evidence="3" id="KW-0356">Hemostasis</keyword>